<dbReference type="Pfam" id="PF13244">
    <property type="entry name" value="MbhD"/>
    <property type="match status" value="1"/>
</dbReference>
<feature type="compositionally biased region" description="Basic and acidic residues" evidence="10">
    <location>
        <begin position="986"/>
        <end position="1016"/>
    </location>
</feature>
<dbReference type="InterPro" id="IPR050616">
    <property type="entry name" value="CPA3_Na-H_Antiporter_A"/>
</dbReference>
<feature type="domain" description="Na+/H+ antiporter MnhB subunit-related protein" evidence="14">
    <location>
        <begin position="832"/>
        <end position="954"/>
    </location>
</feature>
<evidence type="ECO:0000256" key="4">
    <source>
        <dbReference type="ARBA" id="ARBA00022475"/>
    </source>
</evidence>
<feature type="compositionally biased region" description="Low complexity" evidence="10">
    <location>
        <begin position="972"/>
        <end position="981"/>
    </location>
</feature>
<feature type="transmembrane region" description="Helical" evidence="11">
    <location>
        <begin position="157"/>
        <end position="182"/>
    </location>
</feature>
<evidence type="ECO:0000256" key="10">
    <source>
        <dbReference type="SAM" id="MobiDB-lite"/>
    </source>
</evidence>
<feature type="transmembrane region" description="Helical" evidence="11">
    <location>
        <begin position="300"/>
        <end position="319"/>
    </location>
</feature>
<feature type="transmembrane region" description="Helical" evidence="11">
    <location>
        <begin position="370"/>
        <end position="393"/>
    </location>
</feature>
<feature type="region of interest" description="Disordered" evidence="10">
    <location>
        <begin position="969"/>
        <end position="1031"/>
    </location>
</feature>
<comment type="subcellular location">
    <subcellularLocation>
        <location evidence="1">Cell membrane</location>
        <topology evidence="1">Multi-pass membrane protein</topology>
    </subcellularLocation>
    <subcellularLocation>
        <location evidence="9">Membrane</location>
        <topology evidence="9">Multi-pass membrane protein</topology>
    </subcellularLocation>
</comment>
<dbReference type="RefSeq" id="WP_320756541.1">
    <property type="nucleotide sequence ID" value="NZ_JAWNGC010000005.1"/>
</dbReference>
<evidence type="ECO:0000256" key="6">
    <source>
        <dbReference type="ARBA" id="ARBA00022989"/>
    </source>
</evidence>
<keyword evidence="6 11" id="KW-1133">Transmembrane helix</keyword>
<dbReference type="PANTHER" id="PTHR43373">
    <property type="entry name" value="NA(+)/H(+) ANTIPORTER SUBUNIT"/>
    <property type="match status" value="1"/>
</dbReference>
<feature type="domain" description="MrpA C-terminal/MbhD" evidence="15">
    <location>
        <begin position="610"/>
        <end position="672"/>
    </location>
</feature>
<protein>
    <submittedName>
        <fullName evidence="17">Na+/H+ antiporter subunit A</fullName>
    </submittedName>
</protein>
<feature type="transmembrane region" description="Helical" evidence="11">
    <location>
        <begin position="128"/>
        <end position="145"/>
    </location>
</feature>
<feature type="transmembrane region" description="Helical" evidence="11">
    <location>
        <begin position="862"/>
        <end position="879"/>
    </location>
</feature>
<dbReference type="Pfam" id="PF00662">
    <property type="entry name" value="Proton_antipo_N"/>
    <property type="match status" value="1"/>
</dbReference>
<dbReference type="GO" id="GO:0006811">
    <property type="term" value="P:monoatomic ion transport"/>
    <property type="evidence" value="ECO:0007669"/>
    <property type="project" value="UniProtKB-KW"/>
</dbReference>
<keyword evidence="5 9" id="KW-0812">Transmembrane</keyword>
<evidence type="ECO:0000256" key="8">
    <source>
        <dbReference type="ARBA" id="ARBA00023136"/>
    </source>
</evidence>
<dbReference type="GO" id="GO:0015297">
    <property type="term" value="F:antiporter activity"/>
    <property type="evidence" value="ECO:0007669"/>
    <property type="project" value="UniProtKB-KW"/>
</dbReference>
<dbReference type="GO" id="GO:0005886">
    <property type="term" value="C:plasma membrane"/>
    <property type="evidence" value="ECO:0007669"/>
    <property type="project" value="UniProtKB-SubCell"/>
</dbReference>
<evidence type="ECO:0000256" key="5">
    <source>
        <dbReference type="ARBA" id="ARBA00022692"/>
    </source>
</evidence>
<evidence type="ECO:0000256" key="7">
    <source>
        <dbReference type="ARBA" id="ARBA00023065"/>
    </source>
</evidence>
<dbReference type="InterPro" id="IPR001750">
    <property type="entry name" value="ND/Mrp_TM"/>
</dbReference>
<comment type="caution">
    <text evidence="17">The sequence shown here is derived from an EMBL/GenBank/DDBJ whole genome shotgun (WGS) entry which is preliminary data.</text>
</comment>
<gene>
    <name evidence="17" type="ORF">R6G80_05070</name>
</gene>
<dbReference type="Proteomes" id="UP001281731">
    <property type="component" value="Unassembled WGS sequence"/>
</dbReference>
<evidence type="ECO:0000259" key="16">
    <source>
        <dbReference type="Pfam" id="PF20501"/>
    </source>
</evidence>
<proteinExistence type="predicted"/>
<feature type="transmembrane region" description="Helical" evidence="11">
    <location>
        <begin position="208"/>
        <end position="233"/>
    </location>
</feature>
<evidence type="ECO:0000259" key="15">
    <source>
        <dbReference type="Pfam" id="PF13244"/>
    </source>
</evidence>
<sequence>MPILLPLFVVGAICAPALLRRGRGGFAVLAIVPGMAFLWACTLIPRIMRGEVYEVKVPWIPQLGLHLDFYIDTLGLLLTLIASGVGALVLVYSSRYFKANASYLGRFGGIFLAFAGAMLGLVTTDNTIALYIYWELTTVFSFLLIGHYSERTTSRRAAVQAITVTTAGGLAMLAGIAILGMIPGGSFSMRELVDSAITGTLGPNQGTLVAAALALLLIGAFSKSALFPFHFWLPAAMAAPTPVSAYLHAAAMVKAGVYLIARLAPGFSGLPVWRWMVLCLASYTLLLGGFRALRQNDIKLVIAFGTVSQLGLIILFVGYGHPAMLLAGLMLILAHSLFKSALFLSVGIVDISTGTRDLRELSGVGLQIPAVAFFAALADASMIGLPPFAAFVAKEAALTHLWGSGIQGIIAIAIIATGSALTVAYGIRFWWGAFRSKSGVPPTHLRPVSRLTVYPVVILSSAGLLAGLCTPYVGSFLEKNLSPYPQQAAMQSHLHLWGGFNGPLLLSVLIFAAGYIIHRSRHWAKKNLPEKLLPFSAENTYHHIVSGTERVSVRTTAATQSGSLPTYLVTIFIFTLGCSIAALVYRPVRTIVFPHAWDSWAQAAVAFIGCIGVLLAAASRHRMKAVILMGIGGYAVALTYELYGAPDLALTQVLSETLTLVVFVLVLRRLPRNFSIRRTSWVKARRIVLAVSTGLLFSGLAFLAAGVRTQQPISKLFAREGFSFGYGRNIVNVTLVDIRAWDTMGETAVLVVCAVGIASLLFVRDRFGGTDRLRNILGSEAKNRERVRSIQENPDAYIRYYLESDSVATRRGQNLPWLSSTNLPGATSRPLMLQIGTRMVFHSILVVSLFFLFAGHNMPGGGFAGGLLAGIALTLRYLAGGRFELGASMPVLPAHLLGVGLSLVTLSSLSPLLLGGAPLQTTRVDLTLPAFGDIHFTTALIFDIGVYLAVIGLVAEILRSLGGEIDRHGEAENIPNEPEANLTPAADDRQAQRDEHLSEREMEERASQESEDERLKLARQRLSTASKGEPA</sequence>
<evidence type="ECO:0000256" key="9">
    <source>
        <dbReference type="RuleBase" id="RU000320"/>
    </source>
</evidence>
<evidence type="ECO:0000256" key="3">
    <source>
        <dbReference type="ARBA" id="ARBA00022449"/>
    </source>
</evidence>
<feature type="transmembrane region" description="Helical" evidence="11">
    <location>
        <begin position="405"/>
        <end position="431"/>
    </location>
</feature>
<dbReference type="PANTHER" id="PTHR43373:SF1">
    <property type="entry name" value="NA(+)_H(+) ANTIPORTER SUBUNIT A"/>
    <property type="match status" value="1"/>
</dbReference>
<keyword evidence="7" id="KW-0406">Ion transport</keyword>
<dbReference type="EMBL" id="JAWNGC010000005">
    <property type="protein sequence ID" value="MDY5155095.1"/>
    <property type="molecule type" value="Genomic_DNA"/>
</dbReference>
<keyword evidence="8 11" id="KW-0472">Membrane</keyword>
<feature type="transmembrane region" description="Helical" evidence="11">
    <location>
        <begin position="26"/>
        <end position="49"/>
    </location>
</feature>
<feature type="domain" description="NADH-Ubiquinone oxidoreductase (complex I) chain 5 N-terminal" evidence="13">
    <location>
        <begin position="62"/>
        <end position="102"/>
    </location>
</feature>
<feature type="transmembrane region" description="Helical" evidence="11">
    <location>
        <begin position="451"/>
        <end position="474"/>
    </location>
</feature>
<reference evidence="17" key="1">
    <citation type="submission" date="2023-10" db="EMBL/GenBank/DDBJ databases">
        <title>Whole Genome based description of the genera Actinobaculum and Actinotignum reveals a complex phylogenetic relationship within the species included in the genus Actinotignum.</title>
        <authorList>
            <person name="Jensen C.S."/>
            <person name="Dargis R."/>
            <person name="Kemp M."/>
            <person name="Christensen J.J."/>
        </authorList>
    </citation>
    <scope>NUCLEOTIDE SEQUENCE</scope>
    <source>
        <strain evidence="17">SLA_B511</strain>
    </source>
</reference>
<dbReference type="AlphaFoldDB" id="A0AAW9HXE3"/>
<feature type="transmembrane region" description="Helical" evidence="11">
    <location>
        <begin position="564"/>
        <end position="588"/>
    </location>
</feature>
<feature type="transmembrane region" description="Helical" evidence="11">
    <location>
        <begin position="494"/>
        <end position="517"/>
    </location>
</feature>
<evidence type="ECO:0000256" key="1">
    <source>
        <dbReference type="ARBA" id="ARBA00004651"/>
    </source>
</evidence>
<keyword evidence="4" id="KW-1003">Cell membrane</keyword>
<feature type="transmembrane region" description="Helical" evidence="11">
    <location>
        <begin position="625"/>
        <end position="643"/>
    </location>
</feature>
<dbReference type="Pfam" id="PF20501">
    <property type="entry name" value="MbhE"/>
    <property type="match status" value="1"/>
</dbReference>
<dbReference type="Pfam" id="PF00361">
    <property type="entry name" value="Proton_antipo_M"/>
    <property type="match status" value="1"/>
</dbReference>
<feature type="transmembrane region" description="Helical" evidence="11">
    <location>
        <begin position="69"/>
        <end position="91"/>
    </location>
</feature>
<feature type="domain" description="MrpA C-terminal/MbhE" evidence="16">
    <location>
        <begin position="684"/>
        <end position="761"/>
    </location>
</feature>
<dbReference type="Pfam" id="PF04039">
    <property type="entry name" value="MnhB"/>
    <property type="match status" value="1"/>
</dbReference>
<evidence type="ECO:0000256" key="11">
    <source>
        <dbReference type="SAM" id="Phobius"/>
    </source>
</evidence>
<evidence type="ECO:0000313" key="18">
    <source>
        <dbReference type="Proteomes" id="UP001281731"/>
    </source>
</evidence>
<evidence type="ECO:0000259" key="13">
    <source>
        <dbReference type="Pfam" id="PF00662"/>
    </source>
</evidence>
<feature type="transmembrane region" description="Helical" evidence="11">
    <location>
        <begin position="325"/>
        <end position="349"/>
    </location>
</feature>
<dbReference type="InterPro" id="IPR025383">
    <property type="entry name" value="MrpA_C/MbhD"/>
</dbReference>
<feature type="transmembrane region" description="Helical" evidence="11">
    <location>
        <begin position="273"/>
        <end position="293"/>
    </location>
</feature>
<accession>A0AAW9HXE3</accession>
<feature type="domain" description="NADH:quinone oxidoreductase/Mrp antiporter transmembrane" evidence="12">
    <location>
        <begin position="126"/>
        <end position="416"/>
    </location>
</feature>
<name>A0AAW9HXE3_9ACTO</name>
<feature type="transmembrane region" description="Helical" evidence="11">
    <location>
        <begin position="934"/>
        <end position="958"/>
    </location>
</feature>
<keyword evidence="2" id="KW-0813">Transport</keyword>
<feature type="transmembrane region" description="Helical" evidence="11">
    <location>
        <begin position="687"/>
        <end position="707"/>
    </location>
</feature>
<feature type="transmembrane region" description="Helical" evidence="11">
    <location>
        <begin position="600"/>
        <end position="618"/>
    </location>
</feature>
<feature type="compositionally biased region" description="Polar residues" evidence="10">
    <location>
        <begin position="1021"/>
        <end position="1031"/>
    </location>
</feature>
<feature type="transmembrane region" description="Helical" evidence="11">
    <location>
        <begin position="649"/>
        <end position="667"/>
    </location>
</feature>
<evidence type="ECO:0000259" key="14">
    <source>
        <dbReference type="Pfam" id="PF04039"/>
    </source>
</evidence>
<keyword evidence="3" id="KW-0050">Antiport</keyword>
<dbReference type="InterPro" id="IPR046806">
    <property type="entry name" value="MrpA_C/MbhE"/>
</dbReference>
<dbReference type="InterPro" id="IPR007182">
    <property type="entry name" value="MnhB"/>
</dbReference>
<dbReference type="NCBIfam" id="NF009284">
    <property type="entry name" value="PRK12644.1"/>
    <property type="match status" value="1"/>
</dbReference>
<feature type="transmembrane region" description="Helical" evidence="11">
    <location>
        <begin position="744"/>
        <end position="763"/>
    </location>
</feature>
<feature type="transmembrane region" description="Helical" evidence="11">
    <location>
        <begin position="891"/>
        <end position="914"/>
    </location>
</feature>
<feature type="transmembrane region" description="Helical" evidence="11">
    <location>
        <begin position="839"/>
        <end position="856"/>
    </location>
</feature>
<feature type="transmembrane region" description="Helical" evidence="11">
    <location>
        <begin position="103"/>
        <end position="122"/>
    </location>
</feature>
<evidence type="ECO:0000259" key="12">
    <source>
        <dbReference type="Pfam" id="PF00361"/>
    </source>
</evidence>
<dbReference type="InterPro" id="IPR001516">
    <property type="entry name" value="Proton_antipo_N"/>
</dbReference>
<organism evidence="17 18">
    <name type="scientific">Actinotignum urinale</name>
    <dbReference type="NCBI Taxonomy" id="190146"/>
    <lineage>
        <taxon>Bacteria</taxon>
        <taxon>Bacillati</taxon>
        <taxon>Actinomycetota</taxon>
        <taxon>Actinomycetes</taxon>
        <taxon>Actinomycetales</taxon>
        <taxon>Actinomycetaceae</taxon>
        <taxon>Actinotignum</taxon>
    </lineage>
</organism>
<evidence type="ECO:0000313" key="17">
    <source>
        <dbReference type="EMBL" id="MDY5155095.1"/>
    </source>
</evidence>
<evidence type="ECO:0000256" key="2">
    <source>
        <dbReference type="ARBA" id="ARBA00022448"/>
    </source>
</evidence>
<dbReference type="PRINTS" id="PR01434">
    <property type="entry name" value="NADHDHGNASE5"/>
</dbReference>